<evidence type="ECO:0000256" key="2">
    <source>
        <dbReference type="PROSITE-ProRule" id="PRU00023"/>
    </source>
</evidence>
<comment type="caution">
    <text evidence="5">The sequence shown here is derived from an EMBL/GenBank/DDBJ whole genome shotgun (WGS) entry which is preliminary data.</text>
</comment>
<organism evidence="5 6">
    <name type="scientific">Penicillium cosmopolitanum</name>
    <dbReference type="NCBI Taxonomy" id="1131564"/>
    <lineage>
        <taxon>Eukaryota</taxon>
        <taxon>Fungi</taxon>
        <taxon>Dikarya</taxon>
        <taxon>Ascomycota</taxon>
        <taxon>Pezizomycotina</taxon>
        <taxon>Eurotiomycetes</taxon>
        <taxon>Eurotiomycetidae</taxon>
        <taxon>Eurotiales</taxon>
        <taxon>Aspergillaceae</taxon>
        <taxon>Penicillium</taxon>
    </lineage>
</organism>
<dbReference type="InterPro" id="IPR056884">
    <property type="entry name" value="NPHP3-like_N"/>
</dbReference>
<dbReference type="Proteomes" id="UP001147747">
    <property type="component" value="Unassembled WGS sequence"/>
</dbReference>
<protein>
    <recommendedName>
        <fullName evidence="7">NACHT domain-containing protein</fullName>
    </recommendedName>
</protein>
<keyword evidence="2" id="KW-0040">ANK repeat</keyword>
<evidence type="ECO:0000259" key="4">
    <source>
        <dbReference type="Pfam" id="PF24883"/>
    </source>
</evidence>
<feature type="repeat" description="ANK" evidence="2">
    <location>
        <begin position="1031"/>
        <end position="1063"/>
    </location>
</feature>
<accession>A0A9W9VYB8</accession>
<dbReference type="AlphaFoldDB" id="A0A9W9VYB8"/>
<reference evidence="5" key="2">
    <citation type="journal article" date="2023" name="IMA Fungus">
        <title>Comparative genomic study of the Penicillium genus elucidates a diverse pangenome and 15 lateral gene transfer events.</title>
        <authorList>
            <person name="Petersen C."/>
            <person name="Sorensen T."/>
            <person name="Nielsen M.R."/>
            <person name="Sondergaard T.E."/>
            <person name="Sorensen J.L."/>
            <person name="Fitzpatrick D.A."/>
            <person name="Frisvad J.C."/>
            <person name="Nielsen K.L."/>
        </authorList>
    </citation>
    <scope>NUCLEOTIDE SEQUENCE</scope>
    <source>
        <strain evidence="5">IBT 29677</strain>
    </source>
</reference>
<evidence type="ECO:0000313" key="6">
    <source>
        <dbReference type="Proteomes" id="UP001147747"/>
    </source>
</evidence>
<dbReference type="PROSITE" id="PS50297">
    <property type="entry name" value="ANK_REP_REGION"/>
    <property type="match status" value="3"/>
</dbReference>
<dbReference type="GeneID" id="81370769"/>
<feature type="repeat" description="ANK" evidence="2">
    <location>
        <begin position="731"/>
        <end position="763"/>
    </location>
</feature>
<dbReference type="Pfam" id="PF22939">
    <property type="entry name" value="WHD_GPIID"/>
    <property type="match status" value="1"/>
</dbReference>
<dbReference type="Pfam" id="PF24883">
    <property type="entry name" value="NPHP3_N"/>
    <property type="match status" value="1"/>
</dbReference>
<dbReference type="InterPro" id="IPR036770">
    <property type="entry name" value="Ankyrin_rpt-contain_sf"/>
</dbReference>
<evidence type="ECO:0000256" key="1">
    <source>
        <dbReference type="ARBA" id="ARBA00022737"/>
    </source>
</evidence>
<feature type="repeat" description="ANK" evidence="2">
    <location>
        <begin position="696"/>
        <end position="728"/>
    </location>
</feature>
<dbReference type="PANTHER" id="PTHR10039">
    <property type="entry name" value="AMELOGENIN"/>
    <property type="match status" value="1"/>
</dbReference>
<dbReference type="PRINTS" id="PR01415">
    <property type="entry name" value="ANKYRIN"/>
</dbReference>
<reference evidence="5" key="1">
    <citation type="submission" date="2022-12" db="EMBL/GenBank/DDBJ databases">
        <authorList>
            <person name="Petersen C."/>
        </authorList>
    </citation>
    <scope>NUCLEOTIDE SEQUENCE</scope>
    <source>
        <strain evidence="5">IBT 29677</strain>
    </source>
</reference>
<feature type="repeat" description="ANK" evidence="2">
    <location>
        <begin position="986"/>
        <end position="1030"/>
    </location>
</feature>
<name>A0A9W9VYB8_9EURO</name>
<feature type="domain" description="Nephrocystin 3-like N-terminal" evidence="4">
    <location>
        <begin position="195"/>
        <end position="367"/>
    </location>
</feature>
<proteinExistence type="predicted"/>
<dbReference type="OrthoDB" id="195446at2759"/>
<dbReference type="PROSITE" id="PS50088">
    <property type="entry name" value="ANK_REPEAT"/>
    <property type="match status" value="4"/>
</dbReference>
<dbReference type="Pfam" id="PF12796">
    <property type="entry name" value="Ank_2"/>
    <property type="match status" value="2"/>
</dbReference>
<dbReference type="RefSeq" id="XP_056487340.1">
    <property type="nucleotide sequence ID" value="XM_056631789.1"/>
</dbReference>
<dbReference type="Gene3D" id="1.25.40.20">
    <property type="entry name" value="Ankyrin repeat-containing domain"/>
    <property type="match status" value="2"/>
</dbReference>
<dbReference type="InterPro" id="IPR002110">
    <property type="entry name" value="Ankyrin_rpt"/>
</dbReference>
<dbReference type="InterPro" id="IPR027417">
    <property type="entry name" value="P-loop_NTPase"/>
</dbReference>
<sequence>MSFGFGVGDFLAVLKLANTVRKQFKDAPGQFKSISDDVKLLSNVLRDIEDQDPAESLRDAQKDVLNQISRSCGELLDELRTTIYKYQLIEEKSVDTKSIRTIGRRVWKRLNWDEKEIDGYRQRLSTNIGSFNLFLAQVNNQLSKESNELAVTTQHGVKQLIEYQNAQRHEECLKWLSLLDHDAKQADFFSRVQEGTGNWLLNSTEFHNWISTNDPAHQKLDSNTIKTHRTLFCPGMPVAGKTFLASIVINHLQQVLRPNDVALAFFFCNFREKVTLDQMLATLLKQLVRQQSFIPHCLATLFERRSRLTTSDIVTGLKSASSTFSKVFIVIDALDECYLPDNLRTRFLLEIRTLQESCNLHVFATSRDNPEITTLFEGCSSLGIRANPEDVKRFLRGRIGTLPSVVQKKTDLQEEIITEISKAVDGMFLLARLHIDSLQGKRSVKSIRQALKTLPIGLDASYTDAMSRIESQLPDEVETAKEVLCWISYATRSITPFELQHALAIEDYQLFLDQDNISDIEDLISVCAGLVTVDEQSGVVRLVHYTMQEYFDRNRDYLFPDAHHKIASKCIHYLSFDAFSDASVLVSVGHHPLLKDHPLLEYSAGNLKHHIRLQKVGKDLILGLLRRHENVNVVFGAWEHSRYAVKERGRVLSVSRTMSPQHRRGIHLAACLDHVGAIETILDDEGGGVADIKDYWGQTPLLFAAQYGSPAVAKFLLNRGVNPNSAQEEYSGDTPLIMSIRFGHTEVTRLLIESGADINRRNPLTGVTPLGFAAERGFEAVVRYLTGRGAIANPGGLVSKSPLALAALNSHWSIFDFLAKLVDDSFIRLNYRDLLCCAASGGNKYITTHLLERGDISVKLKISSAQYALCGKSSWADDPRRIARLSALEVLIAQEGVDANFQCDGEGLLHRCIDSPWQEGLETIFKLLYQYGADPNIKDKNGQSCLAKAVTFDWGNEWPRMSPLRIIRLLVDTYDQWGNIQGQDRSGRTPLHRATMSAVALVEAPERSNECEAIVRALLDRGAELISRDSTGKTPLSYAAQLSHVALVQMFLSRGAGADDKDCVGRTPLSHAVDFDPQNFRGVYDKRSEQFAAQWPFTSLNEVVEILLSNGADPDFRDHEGMTPLLRAEMNLPEDHEALRMLRKVTSS</sequence>
<dbReference type="SUPFAM" id="SSF48403">
    <property type="entry name" value="Ankyrin repeat"/>
    <property type="match status" value="3"/>
</dbReference>
<evidence type="ECO:0008006" key="7">
    <source>
        <dbReference type="Google" id="ProtNLM"/>
    </source>
</evidence>
<dbReference type="Gene3D" id="3.40.50.300">
    <property type="entry name" value="P-loop containing nucleotide triphosphate hydrolases"/>
    <property type="match status" value="1"/>
</dbReference>
<evidence type="ECO:0000259" key="3">
    <source>
        <dbReference type="Pfam" id="PF22939"/>
    </source>
</evidence>
<dbReference type="EMBL" id="JAPZBU010000008">
    <property type="protein sequence ID" value="KAJ5391662.1"/>
    <property type="molecule type" value="Genomic_DNA"/>
</dbReference>
<evidence type="ECO:0000313" key="5">
    <source>
        <dbReference type="EMBL" id="KAJ5391662.1"/>
    </source>
</evidence>
<dbReference type="InterPro" id="IPR054471">
    <property type="entry name" value="GPIID_WHD"/>
</dbReference>
<dbReference type="SMART" id="SM00248">
    <property type="entry name" value="ANK"/>
    <property type="match status" value="9"/>
</dbReference>
<keyword evidence="1" id="KW-0677">Repeat</keyword>
<keyword evidence="6" id="KW-1185">Reference proteome</keyword>
<dbReference type="PANTHER" id="PTHR10039:SF15">
    <property type="entry name" value="NACHT DOMAIN-CONTAINING PROTEIN"/>
    <property type="match status" value="1"/>
</dbReference>
<gene>
    <name evidence="5" type="ORF">N7509_007152</name>
</gene>
<dbReference type="SUPFAM" id="SSF52540">
    <property type="entry name" value="P-loop containing nucleoside triphosphate hydrolases"/>
    <property type="match status" value="1"/>
</dbReference>
<feature type="domain" description="GPI inositol-deacylase winged helix" evidence="3">
    <location>
        <begin position="478"/>
        <end position="552"/>
    </location>
</feature>